<keyword evidence="2" id="KW-1185">Reference proteome</keyword>
<organism evidence="1 2">
    <name type="scientific">Wickerhamomyces pijperi</name>
    <name type="common">Yeast</name>
    <name type="synonym">Pichia pijperi</name>
    <dbReference type="NCBI Taxonomy" id="599730"/>
    <lineage>
        <taxon>Eukaryota</taxon>
        <taxon>Fungi</taxon>
        <taxon>Dikarya</taxon>
        <taxon>Ascomycota</taxon>
        <taxon>Saccharomycotina</taxon>
        <taxon>Saccharomycetes</taxon>
        <taxon>Phaffomycetales</taxon>
        <taxon>Wickerhamomycetaceae</taxon>
        <taxon>Wickerhamomyces</taxon>
    </lineage>
</organism>
<evidence type="ECO:0000313" key="1">
    <source>
        <dbReference type="EMBL" id="KAH3684409.1"/>
    </source>
</evidence>
<sequence length="76" mass="8711">MMFPLVSLLHNGVFVVWQLKHSVEGALEDTGLFLFSELDEDDREEITPEVVTGLVNEIGLELEFCDIFCDIFCCWI</sequence>
<evidence type="ECO:0000313" key="2">
    <source>
        <dbReference type="Proteomes" id="UP000774326"/>
    </source>
</evidence>
<comment type="caution">
    <text evidence="1">The sequence shown here is derived from an EMBL/GenBank/DDBJ whole genome shotgun (WGS) entry which is preliminary data.</text>
</comment>
<reference evidence="1" key="1">
    <citation type="journal article" date="2021" name="Open Biol.">
        <title>Shared evolutionary footprints suggest mitochondrial oxidative damage underlies multiple complex I losses in fungi.</title>
        <authorList>
            <person name="Schikora-Tamarit M.A."/>
            <person name="Marcet-Houben M."/>
            <person name="Nosek J."/>
            <person name="Gabaldon T."/>
        </authorList>
    </citation>
    <scope>NUCLEOTIDE SEQUENCE</scope>
    <source>
        <strain evidence="1">CBS2887</strain>
    </source>
</reference>
<dbReference type="AlphaFoldDB" id="A0A9P8TMQ7"/>
<dbReference type="EMBL" id="JAEUBG010002512">
    <property type="protein sequence ID" value="KAH3684409.1"/>
    <property type="molecule type" value="Genomic_DNA"/>
</dbReference>
<accession>A0A9P8TMQ7</accession>
<proteinExistence type="predicted"/>
<protein>
    <submittedName>
        <fullName evidence="1">Uncharacterized protein</fullName>
    </submittedName>
</protein>
<dbReference type="Proteomes" id="UP000774326">
    <property type="component" value="Unassembled WGS sequence"/>
</dbReference>
<name>A0A9P8TMQ7_WICPI</name>
<reference evidence="1" key="2">
    <citation type="submission" date="2021-01" db="EMBL/GenBank/DDBJ databases">
        <authorList>
            <person name="Schikora-Tamarit M.A."/>
        </authorList>
    </citation>
    <scope>NUCLEOTIDE SEQUENCE</scope>
    <source>
        <strain evidence="1">CBS2887</strain>
    </source>
</reference>
<gene>
    <name evidence="1" type="ORF">WICPIJ_004595</name>
</gene>